<dbReference type="KEGG" id="gur:Gura_0278"/>
<dbReference type="GO" id="GO:0000156">
    <property type="term" value="F:phosphorelay response regulator activity"/>
    <property type="evidence" value="ECO:0007669"/>
    <property type="project" value="TreeGrafter"/>
</dbReference>
<evidence type="ECO:0000313" key="6">
    <source>
        <dbReference type="EMBL" id="ABQ24494.1"/>
    </source>
</evidence>
<dbReference type="Gene3D" id="3.30.565.10">
    <property type="entry name" value="Histidine kinase-like ATPase, C-terminal domain"/>
    <property type="match status" value="1"/>
</dbReference>
<dbReference type="STRING" id="351605.Gura_0278"/>
<dbReference type="Pfam" id="PF02518">
    <property type="entry name" value="HATPase_c"/>
    <property type="match status" value="1"/>
</dbReference>
<proteinExistence type="predicted"/>
<evidence type="ECO:0000259" key="5">
    <source>
        <dbReference type="PROSITE" id="PS50109"/>
    </source>
</evidence>
<dbReference type="PROSITE" id="PS50109">
    <property type="entry name" value="HIS_KIN"/>
    <property type="match status" value="1"/>
</dbReference>
<dbReference type="Proteomes" id="UP000006695">
    <property type="component" value="Chromosome"/>
</dbReference>
<gene>
    <name evidence="6" type="ordered locus">Gura_0278</name>
</gene>
<dbReference type="GO" id="GO:0004673">
    <property type="term" value="F:protein histidine kinase activity"/>
    <property type="evidence" value="ECO:0007669"/>
    <property type="project" value="UniProtKB-EC"/>
</dbReference>
<reference evidence="6 7" key="1">
    <citation type="submission" date="2007-05" db="EMBL/GenBank/DDBJ databases">
        <title>Complete sequence of Geobacter uraniireducens Rf4.</title>
        <authorList>
            <consortium name="US DOE Joint Genome Institute"/>
            <person name="Copeland A."/>
            <person name="Lucas S."/>
            <person name="Lapidus A."/>
            <person name="Barry K."/>
            <person name="Detter J.C."/>
            <person name="Glavina del Rio T."/>
            <person name="Hammon N."/>
            <person name="Israni S."/>
            <person name="Dalin E."/>
            <person name="Tice H."/>
            <person name="Pitluck S."/>
            <person name="Chertkov O."/>
            <person name="Brettin T."/>
            <person name="Bruce D."/>
            <person name="Han C."/>
            <person name="Schmutz J."/>
            <person name="Larimer F."/>
            <person name="Land M."/>
            <person name="Hauser L."/>
            <person name="Kyrpides N."/>
            <person name="Mikhailova N."/>
            <person name="Shelobolina E."/>
            <person name="Aklujkar M."/>
            <person name="Lovley D."/>
            <person name="Richardson P."/>
        </authorList>
    </citation>
    <scope>NUCLEOTIDE SEQUENCE [LARGE SCALE GENOMIC DNA]</scope>
    <source>
        <strain evidence="6 7">Rf4</strain>
    </source>
</reference>
<dbReference type="EC" id="2.7.13.3" evidence="2"/>
<dbReference type="PANTHER" id="PTHR42878:SF14">
    <property type="entry name" value="OSMOLARITY TWO-COMPONENT SYSTEM PROTEIN SSK1"/>
    <property type="match status" value="1"/>
</dbReference>
<evidence type="ECO:0000256" key="3">
    <source>
        <dbReference type="ARBA" id="ARBA00022679"/>
    </source>
</evidence>
<dbReference type="GO" id="GO:0030295">
    <property type="term" value="F:protein kinase activator activity"/>
    <property type="evidence" value="ECO:0007669"/>
    <property type="project" value="TreeGrafter"/>
</dbReference>
<sequence>MNVTASNTRFASPHRSPASELNRQRALLTEDDSLPTVLNAMPQVVMILNLNRQILFGNRALEEFAEAQGWKSFVGLRPGELLSCQHAIAAEAGCGTGESCCTCGAVEGILAALAGAGGARECRVLRKTRTGIEALDLKLWGTPFIWKGGSFALVAVVDISDKKRRQLLEKIFFHDILNIAGALGNLLELLAKGVVTIDKAQDDLIEMTQDLISEIRSQRELLAAESNELKVNLTTLHSRLFLEWVIRTYRNASAAVEKEIVIAEGCCGTFFTSDEILLGRVLGNLVKNALEASAPGQRVTLGCSTNGAEVSFSCHNEGVIPRKVQLQIFLRSFTTKDPGRGVGTYSVKLLTERYLQGTVSFVSTPAEGTTFTATLPIVPVRREEERWAGACGEEGVGGGAPLGCNR</sequence>
<dbReference type="InterPro" id="IPR050351">
    <property type="entry name" value="BphY/WalK/GraS-like"/>
</dbReference>
<dbReference type="GO" id="GO:0007234">
    <property type="term" value="P:osmosensory signaling via phosphorelay pathway"/>
    <property type="evidence" value="ECO:0007669"/>
    <property type="project" value="TreeGrafter"/>
</dbReference>
<dbReference type="PANTHER" id="PTHR42878">
    <property type="entry name" value="TWO-COMPONENT HISTIDINE KINASE"/>
    <property type="match status" value="1"/>
</dbReference>
<keyword evidence="3" id="KW-0808">Transferase</keyword>
<keyword evidence="4 6" id="KW-0418">Kinase</keyword>
<evidence type="ECO:0000256" key="1">
    <source>
        <dbReference type="ARBA" id="ARBA00000085"/>
    </source>
</evidence>
<keyword evidence="7" id="KW-1185">Reference proteome</keyword>
<dbReference type="OrthoDB" id="9792686at2"/>
<feature type="domain" description="Histidine kinase" evidence="5">
    <location>
        <begin position="171"/>
        <end position="379"/>
    </location>
</feature>
<organism evidence="6 7">
    <name type="scientific">Geotalea uraniireducens (strain Rf4)</name>
    <name type="common">Geobacter uraniireducens</name>
    <dbReference type="NCBI Taxonomy" id="351605"/>
    <lineage>
        <taxon>Bacteria</taxon>
        <taxon>Pseudomonadati</taxon>
        <taxon>Thermodesulfobacteriota</taxon>
        <taxon>Desulfuromonadia</taxon>
        <taxon>Geobacterales</taxon>
        <taxon>Geobacteraceae</taxon>
        <taxon>Geotalea</taxon>
    </lineage>
</organism>
<dbReference type="AlphaFoldDB" id="A5GD55"/>
<dbReference type="InterPro" id="IPR003594">
    <property type="entry name" value="HATPase_dom"/>
</dbReference>
<dbReference type="EMBL" id="CP000698">
    <property type="protein sequence ID" value="ABQ24494.1"/>
    <property type="molecule type" value="Genomic_DNA"/>
</dbReference>
<dbReference type="InterPro" id="IPR005467">
    <property type="entry name" value="His_kinase_dom"/>
</dbReference>
<accession>A5GD55</accession>
<name>A5GD55_GEOUR</name>
<dbReference type="RefSeq" id="WP_011937221.1">
    <property type="nucleotide sequence ID" value="NC_009483.1"/>
</dbReference>
<evidence type="ECO:0000256" key="4">
    <source>
        <dbReference type="ARBA" id="ARBA00022777"/>
    </source>
</evidence>
<comment type="catalytic activity">
    <reaction evidence="1">
        <text>ATP + protein L-histidine = ADP + protein N-phospho-L-histidine.</text>
        <dbReference type="EC" id="2.7.13.3"/>
    </reaction>
</comment>
<dbReference type="SMART" id="SM00387">
    <property type="entry name" value="HATPase_c"/>
    <property type="match status" value="1"/>
</dbReference>
<dbReference type="SUPFAM" id="SSF55874">
    <property type="entry name" value="ATPase domain of HSP90 chaperone/DNA topoisomerase II/histidine kinase"/>
    <property type="match status" value="1"/>
</dbReference>
<evidence type="ECO:0000313" key="7">
    <source>
        <dbReference type="Proteomes" id="UP000006695"/>
    </source>
</evidence>
<evidence type="ECO:0000256" key="2">
    <source>
        <dbReference type="ARBA" id="ARBA00012438"/>
    </source>
</evidence>
<protein>
    <recommendedName>
        <fullName evidence="2">histidine kinase</fullName>
        <ecNumber evidence="2">2.7.13.3</ecNumber>
    </recommendedName>
</protein>
<dbReference type="HOGENOM" id="CLU_049578_0_0_7"/>
<dbReference type="InterPro" id="IPR036890">
    <property type="entry name" value="HATPase_C_sf"/>
</dbReference>